<dbReference type="Pfam" id="PF12852">
    <property type="entry name" value="Cupin_6"/>
    <property type="match status" value="1"/>
</dbReference>
<evidence type="ECO:0000256" key="2">
    <source>
        <dbReference type="ARBA" id="ARBA00023125"/>
    </source>
</evidence>
<dbReference type="InterPro" id="IPR018060">
    <property type="entry name" value="HTH_AraC"/>
</dbReference>
<evidence type="ECO:0000313" key="6">
    <source>
        <dbReference type="Proteomes" id="UP000055702"/>
    </source>
</evidence>
<dbReference type="PANTHER" id="PTHR46796">
    <property type="entry name" value="HTH-TYPE TRANSCRIPTIONAL ACTIVATOR RHAS-RELATED"/>
    <property type="match status" value="1"/>
</dbReference>
<dbReference type="EMBL" id="LRDC01000016">
    <property type="protein sequence ID" value="KVX02178.1"/>
    <property type="molecule type" value="Genomic_DNA"/>
</dbReference>
<dbReference type="InterPro" id="IPR050204">
    <property type="entry name" value="AraC_XylS_family_regulators"/>
</dbReference>
<dbReference type="GO" id="GO:0043565">
    <property type="term" value="F:sequence-specific DNA binding"/>
    <property type="evidence" value="ECO:0007669"/>
    <property type="project" value="InterPro"/>
</dbReference>
<dbReference type="PROSITE" id="PS01124">
    <property type="entry name" value="HTH_ARAC_FAMILY_2"/>
    <property type="match status" value="1"/>
</dbReference>
<dbReference type="Pfam" id="PF12833">
    <property type="entry name" value="HTH_18"/>
    <property type="match status" value="1"/>
</dbReference>
<proteinExistence type="predicted"/>
<accession>A0A106C0V2</accession>
<keyword evidence="1" id="KW-0805">Transcription regulation</keyword>
<keyword evidence="3" id="KW-0804">Transcription</keyword>
<feature type="domain" description="HTH araC/xylS-type" evidence="4">
    <location>
        <begin position="203"/>
        <end position="301"/>
    </location>
</feature>
<dbReference type="PANTHER" id="PTHR46796:SF7">
    <property type="entry name" value="ARAC FAMILY TRANSCRIPTIONAL REGULATOR"/>
    <property type="match status" value="1"/>
</dbReference>
<sequence>MDALSSVLQNIHLRGSVYFSSCFCSPWGLDVDNQERASFHLVVRGHCWLKVEGYEDPTPLVGGDIVVLPHGIRHQIFDCLGSECIPGKVAVERIMNNDNPFAGNSENFKIVCGYFEFEHNSPSPLLNALPDVIHLTQEQCQKFKWLDTILHMIISEASTEQQGKAALINRATELLFIQVMRAFILQNKHNSNYFTALNCPHISQVLSLMHEQYASNWTLESLSRACGMSRSRFVSHFHSLVGTTPMKYLVSCRMQQAKKIIAETNTPLNIVAERVGYKSESAFKNSFKRFFGSTTTRFRGKSLIRTNE</sequence>
<dbReference type="InterPro" id="IPR032783">
    <property type="entry name" value="AraC_lig"/>
</dbReference>
<evidence type="ECO:0000259" key="4">
    <source>
        <dbReference type="PROSITE" id="PS01124"/>
    </source>
</evidence>
<dbReference type="SMART" id="SM00342">
    <property type="entry name" value="HTH_ARAC"/>
    <property type="match status" value="1"/>
</dbReference>
<dbReference type="AlphaFoldDB" id="A0A106C0V2"/>
<dbReference type="GO" id="GO:0003700">
    <property type="term" value="F:DNA-binding transcription factor activity"/>
    <property type="evidence" value="ECO:0007669"/>
    <property type="project" value="InterPro"/>
</dbReference>
<evidence type="ECO:0000313" key="5">
    <source>
        <dbReference type="EMBL" id="KVX02178.1"/>
    </source>
</evidence>
<dbReference type="InterPro" id="IPR009057">
    <property type="entry name" value="Homeodomain-like_sf"/>
</dbReference>
<dbReference type="Proteomes" id="UP000055702">
    <property type="component" value="Unassembled WGS sequence"/>
</dbReference>
<comment type="caution">
    <text evidence="5">The sequence shown here is derived from an EMBL/GenBank/DDBJ whole genome shotgun (WGS) entry which is preliminary data.</text>
</comment>
<dbReference type="SUPFAM" id="SSF46689">
    <property type="entry name" value="Homeodomain-like"/>
    <property type="match status" value="2"/>
</dbReference>
<protein>
    <recommendedName>
        <fullName evidence="4">HTH araC/xylS-type domain-containing protein</fullName>
    </recommendedName>
</protein>
<organism evidence="5">
    <name type="scientific">Shewanella frigidimarina</name>
    <dbReference type="NCBI Taxonomy" id="56812"/>
    <lineage>
        <taxon>Bacteria</taxon>
        <taxon>Pseudomonadati</taxon>
        <taxon>Pseudomonadota</taxon>
        <taxon>Gammaproteobacteria</taxon>
        <taxon>Alteromonadales</taxon>
        <taxon>Shewanellaceae</taxon>
        <taxon>Shewanella</taxon>
    </lineage>
</organism>
<name>A0A106C0V2_SHEFR</name>
<reference evidence="5 6" key="1">
    <citation type="submission" date="2016-01" db="EMBL/GenBank/DDBJ databases">
        <title>Draft genome of the antarctic isolate Shewanella frigidimarina Ag06-30.</title>
        <authorList>
            <person name="Parmeciano Di Noto G."/>
            <person name="Vazquez S."/>
            <person name="Mac Cormack W."/>
            <person name="Iriarte A."/>
            <person name="Quiroga C."/>
        </authorList>
    </citation>
    <scope>NUCLEOTIDE SEQUENCE [LARGE SCALE GENOMIC DNA]</scope>
    <source>
        <strain evidence="5 6">Ag06-30</strain>
    </source>
</reference>
<keyword evidence="2" id="KW-0238">DNA-binding</keyword>
<dbReference type="Gene3D" id="1.10.10.60">
    <property type="entry name" value="Homeodomain-like"/>
    <property type="match status" value="2"/>
</dbReference>
<dbReference type="RefSeq" id="WP_059745534.1">
    <property type="nucleotide sequence ID" value="NZ_LRDC01000016.1"/>
</dbReference>
<gene>
    <name evidence="5" type="ORF">AWJ07_15275</name>
</gene>
<evidence type="ECO:0000256" key="3">
    <source>
        <dbReference type="ARBA" id="ARBA00023163"/>
    </source>
</evidence>
<evidence type="ECO:0000256" key="1">
    <source>
        <dbReference type="ARBA" id="ARBA00023015"/>
    </source>
</evidence>